<dbReference type="PANTHER" id="PTHR24203:SF86">
    <property type="entry name" value="PROTEASOME 26S SUBUNIT, NON-ATPASE 10"/>
    <property type="match status" value="1"/>
</dbReference>
<dbReference type="InterPro" id="IPR000571">
    <property type="entry name" value="Znf_CCCH"/>
</dbReference>
<dbReference type="PROSITE" id="PS50103">
    <property type="entry name" value="ZF_C3H1"/>
    <property type="match status" value="1"/>
</dbReference>
<dbReference type="STRING" id="218851.A0A2G5DDE7"/>
<keyword evidence="4" id="KW-0862">Zinc</keyword>
<reference evidence="7 8" key="1">
    <citation type="submission" date="2017-09" db="EMBL/GenBank/DDBJ databases">
        <title>WGS assembly of Aquilegia coerulea Goldsmith.</title>
        <authorList>
            <person name="Hodges S."/>
            <person name="Kramer E."/>
            <person name="Nordborg M."/>
            <person name="Tomkins J."/>
            <person name="Borevitz J."/>
            <person name="Derieg N."/>
            <person name="Yan J."/>
            <person name="Mihaltcheva S."/>
            <person name="Hayes R.D."/>
            <person name="Rokhsar D."/>
        </authorList>
    </citation>
    <scope>NUCLEOTIDE SEQUENCE [LARGE SCALE GENOMIC DNA]</scope>
    <source>
        <strain evidence="8">cv. Goldsmith</strain>
    </source>
</reference>
<dbReference type="InterPro" id="IPR002110">
    <property type="entry name" value="Ankyrin_rpt"/>
</dbReference>
<dbReference type="Gene3D" id="3.30.40.10">
    <property type="entry name" value="Zinc/RING finger domain, C3HC4 (zinc finger)"/>
    <property type="match status" value="1"/>
</dbReference>
<name>A0A2G5DDE7_AQUCA</name>
<feature type="repeat" description="ANK" evidence="3">
    <location>
        <begin position="134"/>
        <end position="166"/>
    </location>
</feature>
<dbReference type="Pfam" id="PF13920">
    <property type="entry name" value="zf-C3HC4_3"/>
    <property type="match status" value="1"/>
</dbReference>
<dbReference type="SUPFAM" id="SSF48403">
    <property type="entry name" value="Ankyrin repeat"/>
    <property type="match status" value="1"/>
</dbReference>
<gene>
    <name evidence="7" type="ORF">AQUCO_02200134v1</name>
</gene>
<dbReference type="InterPro" id="IPR025605">
    <property type="entry name" value="OST-HTH/LOTUS_dom"/>
</dbReference>
<dbReference type="PANTHER" id="PTHR24203">
    <property type="entry name" value="ANKYRIN REPEAT FAMILY PROTEIN"/>
    <property type="match status" value="1"/>
</dbReference>
<dbReference type="Gene3D" id="1.25.40.20">
    <property type="entry name" value="Ankyrin repeat-containing domain"/>
    <property type="match status" value="1"/>
</dbReference>
<dbReference type="Pfam" id="PF12796">
    <property type="entry name" value="Ank_2"/>
    <property type="match status" value="1"/>
</dbReference>
<dbReference type="AlphaFoldDB" id="A0A2G5DDE7"/>
<feature type="compositionally biased region" description="Basic and acidic residues" evidence="5">
    <location>
        <begin position="643"/>
        <end position="653"/>
    </location>
</feature>
<dbReference type="EMBL" id="KZ305039">
    <property type="protein sequence ID" value="PIA41502.1"/>
    <property type="molecule type" value="Genomic_DNA"/>
</dbReference>
<evidence type="ECO:0000259" key="6">
    <source>
        <dbReference type="PROSITE" id="PS50103"/>
    </source>
</evidence>
<evidence type="ECO:0000256" key="4">
    <source>
        <dbReference type="PROSITE-ProRule" id="PRU00723"/>
    </source>
</evidence>
<dbReference type="Pfam" id="PF12872">
    <property type="entry name" value="OST-HTH"/>
    <property type="match status" value="1"/>
</dbReference>
<dbReference type="GO" id="GO:0010468">
    <property type="term" value="P:regulation of gene expression"/>
    <property type="evidence" value="ECO:0007669"/>
    <property type="project" value="UniProtKB-ARBA"/>
</dbReference>
<evidence type="ECO:0000313" key="8">
    <source>
        <dbReference type="Proteomes" id="UP000230069"/>
    </source>
</evidence>
<dbReference type="OrthoDB" id="1934938at2759"/>
<evidence type="ECO:0000313" key="7">
    <source>
        <dbReference type="EMBL" id="PIA41502.1"/>
    </source>
</evidence>
<keyword evidence="4" id="KW-0863">Zinc-finger</keyword>
<evidence type="ECO:0000256" key="3">
    <source>
        <dbReference type="PROSITE-ProRule" id="PRU00023"/>
    </source>
</evidence>
<keyword evidence="8" id="KW-1185">Reference proteome</keyword>
<accession>A0A2G5DDE7</accession>
<dbReference type="InterPro" id="IPR013083">
    <property type="entry name" value="Znf_RING/FYVE/PHD"/>
</dbReference>
<evidence type="ECO:0000256" key="5">
    <source>
        <dbReference type="SAM" id="MobiDB-lite"/>
    </source>
</evidence>
<feature type="domain" description="C3H1-type" evidence="6">
    <location>
        <begin position="335"/>
        <end position="362"/>
    </location>
</feature>
<keyword evidence="1" id="KW-0677">Repeat</keyword>
<protein>
    <recommendedName>
        <fullName evidence="6">C3H1-type domain-containing protein</fullName>
    </recommendedName>
</protein>
<feature type="zinc finger region" description="C3H1-type" evidence="4">
    <location>
        <begin position="335"/>
        <end position="362"/>
    </location>
</feature>
<dbReference type="Proteomes" id="UP000230069">
    <property type="component" value="Unassembled WGS sequence"/>
</dbReference>
<dbReference type="InParanoid" id="A0A2G5DDE7"/>
<dbReference type="Pfam" id="PF00023">
    <property type="entry name" value="Ank"/>
    <property type="match status" value="1"/>
</dbReference>
<keyword evidence="4" id="KW-0479">Metal-binding</keyword>
<feature type="region of interest" description="Disordered" evidence="5">
    <location>
        <begin position="632"/>
        <end position="666"/>
    </location>
</feature>
<evidence type="ECO:0000256" key="2">
    <source>
        <dbReference type="ARBA" id="ARBA00023043"/>
    </source>
</evidence>
<evidence type="ECO:0000256" key="1">
    <source>
        <dbReference type="ARBA" id="ARBA00022737"/>
    </source>
</evidence>
<proteinExistence type="predicted"/>
<dbReference type="GO" id="GO:0008270">
    <property type="term" value="F:zinc ion binding"/>
    <property type="evidence" value="ECO:0007669"/>
    <property type="project" value="UniProtKB-KW"/>
</dbReference>
<dbReference type="SMART" id="SM00248">
    <property type="entry name" value="ANK"/>
    <property type="match status" value="4"/>
</dbReference>
<organism evidence="7 8">
    <name type="scientific">Aquilegia coerulea</name>
    <name type="common">Rocky mountain columbine</name>
    <dbReference type="NCBI Taxonomy" id="218851"/>
    <lineage>
        <taxon>Eukaryota</taxon>
        <taxon>Viridiplantae</taxon>
        <taxon>Streptophyta</taxon>
        <taxon>Embryophyta</taxon>
        <taxon>Tracheophyta</taxon>
        <taxon>Spermatophyta</taxon>
        <taxon>Magnoliopsida</taxon>
        <taxon>Ranunculales</taxon>
        <taxon>Ranunculaceae</taxon>
        <taxon>Thalictroideae</taxon>
        <taxon>Aquilegia</taxon>
    </lineage>
</organism>
<dbReference type="PROSITE" id="PS50088">
    <property type="entry name" value="ANK_REPEAT"/>
    <property type="match status" value="1"/>
</dbReference>
<keyword evidence="2 3" id="KW-0040">ANK repeat</keyword>
<dbReference type="PROSITE" id="PS50297">
    <property type="entry name" value="ANK_REP_REGION"/>
    <property type="match status" value="1"/>
</dbReference>
<sequence>MIVWSTDRTIEDLLDLSPVKMLAEKTVDIADVANASALEGRIVSLAALLMVVPEKVMASNMVPRPFGRLASTEATTIYECVITEALHLGLKGSSVKGVGLLSNSERRNLLLCEIELLQLFGARIPARSFSTDPQGISPLILASQAGDEQVLELLLKTKIDVNETDGEGNSAVSYCLEISSNSQNLRILSLLMKHGASVSQKNSLGLIPLHIAAANGYCQALQILLLKDPNSVDAVSKMQETPLFFAVKNNFMDCAQHLLSTGANTQILNLRKQRPVDLAKSHDMWFLLNQNIGFWTQPIQFKESTGWLNTCQSDLNAEILEPFIDSQMGTVSAENVKTGACKYLESPGGCNGAACLYEHGEAEPVWGEIPHHELKQEMPVCPSTDELKRKIFIGGLSPYEDSDQFGTIITDQAGDQCSRGFGLVKCKNKESVVAAVQQHYVNLVSEILRSTAKDQHFQGTVDSNEVHGAETRHEPMSWVGSLLHGQPQNQPRVKIDLTPKDQSVPLWAITFRKWFPGFLRDVSMRHKEEKWYPLKLDHASIGYPKLSDFIASCPEICCMMKVVAGRRGYATQTVLLPNLPTPPEHYEFCQLVEPHGYSDSPSVVENVDIDNGFRCIYDNMAATAFGNFSHAGSGEGTSSGSARDGKQDEERKSYTPGSAPRLPLSGGWDPIFYANPWPKKQGGGGGEEGEGGQGNTNPLLMMATQTKTFTYFTRHPSFFKEYREDYLAKNECFMCKTNNMLWANNPCGHVLWCNYCMERVHRQELPSHTCVICDAKVESCVVREDAFPAWDLKTASTVGR</sequence>
<dbReference type="InterPro" id="IPR036770">
    <property type="entry name" value="Ankyrin_rpt-contain_sf"/>
</dbReference>